<evidence type="ECO:0000259" key="5">
    <source>
        <dbReference type="PROSITE" id="PS50893"/>
    </source>
</evidence>
<dbReference type="AlphaFoldDB" id="A0A1I5HQM6"/>
<dbReference type="PROSITE" id="PS50893">
    <property type="entry name" value="ABC_TRANSPORTER_2"/>
    <property type="match status" value="1"/>
</dbReference>
<reference evidence="6 7" key="1">
    <citation type="submission" date="2016-10" db="EMBL/GenBank/DDBJ databases">
        <authorList>
            <person name="de Groot N.N."/>
        </authorList>
    </citation>
    <scope>NUCLEOTIDE SEQUENCE [LARGE SCALE GENOMIC DNA]</scope>
    <source>
        <strain evidence="6 7">DSM 44637</strain>
    </source>
</reference>
<dbReference type="PANTHER" id="PTHR42794">
    <property type="entry name" value="HEMIN IMPORT ATP-BINDING PROTEIN HMUV"/>
    <property type="match status" value="1"/>
</dbReference>
<dbReference type="GO" id="GO:0005524">
    <property type="term" value="F:ATP binding"/>
    <property type="evidence" value="ECO:0007669"/>
    <property type="project" value="UniProtKB-KW"/>
</dbReference>
<dbReference type="SUPFAM" id="SSF52540">
    <property type="entry name" value="P-loop containing nucleoside triphosphate hydrolases"/>
    <property type="match status" value="1"/>
</dbReference>
<feature type="domain" description="ABC transporter" evidence="5">
    <location>
        <begin position="5"/>
        <end position="235"/>
    </location>
</feature>
<keyword evidence="1" id="KW-0813">Transport</keyword>
<dbReference type="Pfam" id="PF00005">
    <property type="entry name" value="ABC_tran"/>
    <property type="match status" value="1"/>
</dbReference>
<dbReference type="CDD" id="cd03214">
    <property type="entry name" value="ABC_Iron-Siderophores_B12_Hemin"/>
    <property type="match status" value="1"/>
</dbReference>
<dbReference type="InterPro" id="IPR027417">
    <property type="entry name" value="P-loop_NTPase"/>
</dbReference>
<accession>A0A1I5HQM6</accession>
<sequence>MDLTLHVERLGFGYGRTPVLREVTLPEVRAPEVTAIVGPNGSGKSTLLRCVAGFHRVRGQVRLSGRAAGERQGSGGILYLPQDPPPPSSLTVFEAVLVARKLGGAGGGGEHDARVAATLLTLGLDGLATRRLSDLSGGQRQMVGLAQAMTRRPDVLLLDEPTSNLDLRNQLRVLRLVRDLARDQPAAVVAVVHDLSLAARIADRIVVLHEGTVHSAGSPAEVITAEMLGEVYQVEGTVQHAANGVLTVAIADSL</sequence>
<proteinExistence type="predicted"/>
<evidence type="ECO:0000313" key="6">
    <source>
        <dbReference type="EMBL" id="SFO50602.1"/>
    </source>
</evidence>
<keyword evidence="2" id="KW-0547">Nucleotide-binding</keyword>
<evidence type="ECO:0000256" key="2">
    <source>
        <dbReference type="ARBA" id="ARBA00022741"/>
    </source>
</evidence>
<dbReference type="InterPro" id="IPR003439">
    <property type="entry name" value="ABC_transporter-like_ATP-bd"/>
</dbReference>
<organism evidence="6 7">
    <name type="scientific">Amycolatopsis rubida</name>
    <dbReference type="NCBI Taxonomy" id="112413"/>
    <lineage>
        <taxon>Bacteria</taxon>
        <taxon>Bacillati</taxon>
        <taxon>Actinomycetota</taxon>
        <taxon>Actinomycetes</taxon>
        <taxon>Pseudonocardiales</taxon>
        <taxon>Pseudonocardiaceae</taxon>
        <taxon>Amycolatopsis</taxon>
    </lineage>
</organism>
<dbReference type="PROSITE" id="PS00211">
    <property type="entry name" value="ABC_TRANSPORTER_1"/>
    <property type="match status" value="1"/>
</dbReference>
<evidence type="ECO:0000313" key="7">
    <source>
        <dbReference type="Proteomes" id="UP000199137"/>
    </source>
</evidence>
<dbReference type="SMART" id="SM00382">
    <property type="entry name" value="AAA"/>
    <property type="match status" value="1"/>
</dbReference>
<keyword evidence="3 6" id="KW-0067">ATP-binding</keyword>
<keyword evidence="4" id="KW-1278">Translocase</keyword>
<dbReference type="RefSeq" id="WP_208865148.1">
    <property type="nucleotide sequence ID" value="NZ_FOWC01000002.1"/>
</dbReference>
<dbReference type="STRING" id="112413.SAMN05421854_10219"/>
<dbReference type="InterPro" id="IPR003593">
    <property type="entry name" value="AAA+_ATPase"/>
</dbReference>
<gene>
    <name evidence="6" type="ORF">SAMN05421854_10219</name>
</gene>
<dbReference type="Proteomes" id="UP000199137">
    <property type="component" value="Unassembled WGS sequence"/>
</dbReference>
<evidence type="ECO:0000256" key="1">
    <source>
        <dbReference type="ARBA" id="ARBA00022448"/>
    </source>
</evidence>
<dbReference type="PANTHER" id="PTHR42794:SF1">
    <property type="entry name" value="HEMIN IMPORT ATP-BINDING PROTEIN HMUV"/>
    <property type="match status" value="1"/>
</dbReference>
<evidence type="ECO:0000256" key="3">
    <source>
        <dbReference type="ARBA" id="ARBA00022840"/>
    </source>
</evidence>
<dbReference type="GO" id="GO:0016887">
    <property type="term" value="F:ATP hydrolysis activity"/>
    <property type="evidence" value="ECO:0007669"/>
    <property type="project" value="InterPro"/>
</dbReference>
<protein>
    <submittedName>
        <fullName evidence="6">Iron complex transport system ATP-binding protein</fullName>
    </submittedName>
</protein>
<evidence type="ECO:0000256" key="4">
    <source>
        <dbReference type="ARBA" id="ARBA00022967"/>
    </source>
</evidence>
<dbReference type="InterPro" id="IPR017871">
    <property type="entry name" value="ABC_transporter-like_CS"/>
</dbReference>
<dbReference type="EMBL" id="FOWC01000002">
    <property type="protein sequence ID" value="SFO50602.1"/>
    <property type="molecule type" value="Genomic_DNA"/>
</dbReference>
<name>A0A1I5HQM6_9PSEU</name>
<dbReference type="Gene3D" id="3.40.50.300">
    <property type="entry name" value="P-loop containing nucleotide triphosphate hydrolases"/>
    <property type="match status" value="1"/>
</dbReference>